<name>A0A919G515_9ACTN</name>
<sequence>MRNTRSTAVPATTSIHATTAAPAIPAAPAPAPASEPDAGTTAVPGASRRGTGRSVLPAAAAAALLLPLAGCGSASAGDGSTVTVTVGYQSKTINTVTAGTLLRSLGYFERDLKALGKQDGKTYKVVWQDYPTGAPITAQMTAGKIDIGSMGDYPLLINAARGTELRHPTRLVSVTGYNLRGGLNTVVTAPGSTIGSLAGLRGKNVSTSVGSAADGTLVRALRRAGIDPDKDIHKLNQEPAVGASALSSGSADALSQFVAWPGLLVWQDKAKALYDGAELNVPTFHGVTAVQDFAKQRPKVLNAFLRAQNEATTYLNDHPVAAAERVGKAAGLPPEVVYLYNGAGGVATFDPTIKPRLVAALKEDVAVLRSAGLVGNVDVDAFVDDHCLRTVLGRDYARRAAAAPAPARSEAWPKGAGETRAFDSPKALLGYVAHHAHAIRAAYVPDASTGTLWFANKAVWVADSGDLKAFVAPSTAHAYIAEHPGARTVSYARALERAS</sequence>
<dbReference type="InterPro" id="IPR015168">
    <property type="entry name" value="SsuA/THI5"/>
</dbReference>
<reference evidence="3" key="1">
    <citation type="journal article" date="2014" name="Int. J. Syst. Evol. Microbiol.">
        <title>Complete genome sequence of Corynebacterium casei LMG S-19264T (=DSM 44701T), isolated from a smear-ripened cheese.</title>
        <authorList>
            <consortium name="US DOE Joint Genome Institute (JGI-PGF)"/>
            <person name="Walter F."/>
            <person name="Albersmeier A."/>
            <person name="Kalinowski J."/>
            <person name="Ruckert C."/>
        </authorList>
    </citation>
    <scope>NUCLEOTIDE SEQUENCE</scope>
    <source>
        <strain evidence="3">JCM 5069</strain>
    </source>
</reference>
<accession>A0A919G515</accession>
<evidence type="ECO:0000259" key="2">
    <source>
        <dbReference type="Pfam" id="PF09084"/>
    </source>
</evidence>
<feature type="region of interest" description="Disordered" evidence="1">
    <location>
        <begin position="1"/>
        <end position="51"/>
    </location>
</feature>
<dbReference type="PANTHER" id="PTHR30024:SF45">
    <property type="entry name" value="ABC TRANSPORTER SUBSTRATE-BINDING PROTEIN"/>
    <property type="match status" value="1"/>
</dbReference>
<dbReference type="EMBL" id="BNCD01000007">
    <property type="protein sequence ID" value="GHH78293.1"/>
    <property type="molecule type" value="Genomic_DNA"/>
</dbReference>
<feature type="compositionally biased region" description="Low complexity" evidence="1">
    <location>
        <begin position="10"/>
        <end position="24"/>
    </location>
</feature>
<proteinExistence type="predicted"/>
<dbReference type="Pfam" id="PF09084">
    <property type="entry name" value="NMT1"/>
    <property type="match status" value="1"/>
</dbReference>
<evidence type="ECO:0000313" key="3">
    <source>
        <dbReference type="EMBL" id="GHH78293.1"/>
    </source>
</evidence>
<dbReference type="Proteomes" id="UP000603708">
    <property type="component" value="Unassembled WGS sequence"/>
</dbReference>
<organism evidence="3 4">
    <name type="scientific">Streptomyces sulfonofaciens</name>
    <dbReference type="NCBI Taxonomy" id="68272"/>
    <lineage>
        <taxon>Bacteria</taxon>
        <taxon>Bacillati</taxon>
        <taxon>Actinomycetota</taxon>
        <taxon>Actinomycetes</taxon>
        <taxon>Kitasatosporales</taxon>
        <taxon>Streptomycetaceae</taxon>
        <taxon>Streptomyces</taxon>
    </lineage>
</organism>
<protein>
    <submittedName>
        <fullName evidence="3">Nitrate ABC transporter, periplasmic protein</fullName>
    </submittedName>
</protein>
<comment type="caution">
    <text evidence="3">The sequence shown here is derived from an EMBL/GenBank/DDBJ whole genome shotgun (WGS) entry which is preliminary data.</text>
</comment>
<keyword evidence="4" id="KW-1185">Reference proteome</keyword>
<feature type="domain" description="SsuA/THI5-like" evidence="2">
    <location>
        <begin position="138"/>
        <end position="322"/>
    </location>
</feature>
<dbReference type="AlphaFoldDB" id="A0A919G515"/>
<reference evidence="3" key="2">
    <citation type="submission" date="2020-09" db="EMBL/GenBank/DDBJ databases">
        <authorList>
            <person name="Sun Q."/>
            <person name="Ohkuma M."/>
        </authorList>
    </citation>
    <scope>NUCLEOTIDE SEQUENCE</scope>
    <source>
        <strain evidence="3">JCM 5069</strain>
    </source>
</reference>
<dbReference type="SUPFAM" id="SSF53850">
    <property type="entry name" value="Periplasmic binding protein-like II"/>
    <property type="match status" value="1"/>
</dbReference>
<evidence type="ECO:0000256" key="1">
    <source>
        <dbReference type="SAM" id="MobiDB-lite"/>
    </source>
</evidence>
<dbReference type="RefSeq" id="WP_189931785.1">
    <property type="nucleotide sequence ID" value="NZ_BNCD01000007.1"/>
</dbReference>
<gene>
    <name evidence="3" type="ORF">GCM10018793_28380</name>
</gene>
<dbReference type="Gene3D" id="3.40.190.10">
    <property type="entry name" value="Periplasmic binding protein-like II"/>
    <property type="match status" value="2"/>
</dbReference>
<dbReference type="PANTHER" id="PTHR30024">
    <property type="entry name" value="ALIPHATIC SULFONATES-BINDING PROTEIN-RELATED"/>
    <property type="match status" value="1"/>
</dbReference>
<evidence type="ECO:0000313" key="4">
    <source>
        <dbReference type="Proteomes" id="UP000603708"/>
    </source>
</evidence>